<dbReference type="PANTHER" id="PTHR45528">
    <property type="entry name" value="SENSOR HISTIDINE KINASE CPXA"/>
    <property type="match status" value="1"/>
</dbReference>
<dbReference type="PROSITE" id="PS50109">
    <property type="entry name" value="HIS_KIN"/>
    <property type="match status" value="1"/>
</dbReference>
<protein>
    <recommendedName>
        <fullName evidence="3">histidine kinase</fullName>
        <ecNumber evidence="3">2.7.13.3</ecNumber>
    </recommendedName>
</protein>
<keyword evidence="6" id="KW-0808">Transferase</keyword>
<evidence type="ECO:0000256" key="14">
    <source>
        <dbReference type="SAM" id="Coils"/>
    </source>
</evidence>
<keyword evidence="12" id="KW-0902">Two-component regulatory system</keyword>
<evidence type="ECO:0000256" key="6">
    <source>
        <dbReference type="ARBA" id="ARBA00022679"/>
    </source>
</evidence>
<keyword evidence="18" id="KW-1185">Reference proteome</keyword>
<feature type="transmembrane region" description="Helical" evidence="15">
    <location>
        <begin position="503"/>
        <end position="536"/>
    </location>
</feature>
<accession>A0A1G5EIY8</accession>
<organism evidence="17 18">
    <name type="scientific">Butyrivibrio hungatei</name>
    <dbReference type="NCBI Taxonomy" id="185008"/>
    <lineage>
        <taxon>Bacteria</taxon>
        <taxon>Bacillati</taxon>
        <taxon>Bacillota</taxon>
        <taxon>Clostridia</taxon>
        <taxon>Lachnospirales</taxon>
        <taxon>Lachnospiraceae</taxon>
        <taxon>Butyrivibrio</taxon>
    </lineage>
</organism>
<dbReference type="GO" id="GO:0005524">
    <property type="term" value="F:ATP binding"/>
    <property type="evidence" value="ECO:0007669"/>
    <property type="project" value="UniProtKB-KW"/>
</dbReference>
<dbReference type="InterPro" id="IPR036890">
    <property type="entry name" value="HATPase_C_sf"/>
</dbReference>
<evidence type="ECO:0000256" key="11">
    <source>
        <dbReference type="ARBA" id="ARBA00022989"/>
    </source>
</evidence>
<dbReference type="InterPro" id="IPR050398">
    <property type="entry name" value="HssS/ArlS-like"/>
</dbReference>
<dbReference type="RefSeq" id="WP_074462527.1">
    <property type="nucleotide sequence ID" value="NZ_FMUR01000011.1"/>
</dbReference>
<dbReference type="Gene3D" id="3.30.565.10">
    <property type="entry name" value="Histidine kinase-like ATPase, C-terminal domain"/>
    <property type="match status" value="1"/>
</dbReference>
<dbReference type="Proteomes" id="UP000183047">
    <property type="component" value="Unassembled WGS sequence"/>
</dbReference>
<dbReference type="EMBL" id="FMUR01000011">
    <property type="protein sequence ID" value="SCY26650.1"/>
    <property type="molecule type" value="Genomic_DNA"/>
</dbReference>
<evidence type="ECO:0000256" key="4">
    <source>
        <dbReference type="ARBA" id="ARBA00022475"/>
    </source>
</evidence>
<evidence type="ECO:0000256" key="13">
    <source>
        <dbReference type="ARBA" id="ARBA00023136"/>
    </source>
</evidence>
<evidence type="ECO:0000259" key="16">
    <source>
        <dbReference type="PROSITE" id="PS50109"/>
    </source>
</evidence>
<dbReference type="Gene3D" id="1.10.287.130">
    <property type="match status" value="1"/>
</dbReference>
<dbReference type="Pfam" id="PF00512">
    <property type="entry name" value="HisKA"/>
    <property type="match status" value="1"/>
</dbReference>
<dbReference type="OrthoDB" id="9792991at2"/>
<feature type="coiled-coil region" evidence="14">
    <location>
        <begin position="633"/>
        <end position="660"/>
    </location>
</feature>
<gene>
    <name evidence="17" type="ORF">SAMN02910451_01949</name>
</gene>
<evidence type="ECO:0000256" key="10">
    <source>
        <dbReference type="ARBA" id="ARBA00022840"/>
    </source>
</evidence>
<dbReference type="SMART" id="SM00387">
    <property type="entry name" value="HATPase_c"/>
    <property type="match status" value="1"/>
</dbReference>
<feature type="domain" description="Histidine kinase" evidence="16">
    <location>
        <begin position="604"/>
        <end position="806"/>
    </location>
</feature>
<evidence type="ECO:0000313" key="18">
    <source>
        <dbReference type="Proteomes" id="UP000183047"/>
    </source>
</evidence>
<keyword evidence="4" id="KW-1003">Cell membrane</keyword>
<dbReference type="FunFam" id="1.10.287.130:FF:000008">
    <property type="entry name" value="Two-component sensor histidine kinase"/>
    <property type="match status" value="1"/>
</dbReference>
<feature type="transmembrane region" description="Helical" evidence="15">
    <location>
        <begin position="20"/>
        <end position="38"/>
    </location>
</feature>
<feature type="transmembrane region" description="Helical" evidence="15">
    <location>
        <begin position="363"/>
        <end position="383"/>
    </location>
</feature>
<feature type="transmembrane region" description="Helical" evidence="15">
    <location>
        <begin position="437"/>
        <end position="461"/>
    </location>
</feature>
<keyword evidence="14" id="KW-0175">Coiled coil</keyword>
<dbReference type="InterPro" id="IPR036097">
    <property type="entry name" value="HisK_dim/P_sf"/>
</dbReference>
<evidence type="ECO:0000256" key="8">
    <source>
        <dbReference type="ARBA" id="ARBA00022741"/>
    </source>
</evidence>
<evidence type="ECO:0000256" key="15">
    <source>
        <dbReference type="SAM" id="Phobius"/>
    </source>
</evidence>
<dbReference type="AlphaFoldDB" id="A0A1G5EIY8"/>
<dbReference type="CDD" id="cd00082">
    <property type="entry name" value="HisKA"/>
    <property type="match status" value="1"/>
</dbReference>
<keyword evidence="8" id="KW-0547">Nucleotide-binding</keyword>
<name>A0A1G5EIY8_9FIRM</name>
<keyword evidence="13 15" id="KW-0472">Membrane</keyword>
<comment type="subcellular location">
    <subcellularLocation>
        <location evidence="2">Cell membrane</location>
        <topology evidence="2">Multi-pass membrane protein</topology>
    </subcellularLocation>
</comment>
<sequence length="824" mass="93513">MRKKSFKHSAVMRLIQHIMAAFAVFIIIYSVVGTSVVINSAGKDVSYNLYESDKSRTYEESYLFNNILGNNMSNVFRLVAERTQLETNGQYNGKKVIDVTAYASKGSVLPGDYITANYYLADLLNWGKSGFEYKPLKFTDEDSAKFLNPATTYTHLKNNVVSGGMNSYLSSQLDDNSFLFTISGNSAPEGGTYNILTQRYKTIDGKNIENIVSTWEDYNLLASYVEESANNLALNFSEYGKLINYYSFQNSNLRYYITRMINGKTEVYTNVDELKSETVGVDVLEKFKNYGRYIYYCPYEFLYETNTLINENTVRSVINTYGYAYPDQIKVYIGIDTKEYPASDDFTKGKASFSKYMPYRGQIYVVCALAILSYLIIFTVYIVKIPAREQLDLGKKRIPTEMLILIGTLVMSIPFIIVYSVMSAWDITFDRIFRHELFPLYGVFSTVVIDIGLLALVYGLVQKGKDRILWEDSFLKKVIEIFRDMILNTTDNASVIIRTWIPYIVFIGLNVLLFHIGVLGIVIAAFFDVLVGLYLYRQNADRQGIIHVIENIKKGDVSAKVDITDLHADNVNLAEAVNSIGEGIKIAVNTSMKDEKLKADLITNVSHDIKTPLTSIINYVDLIKRENIDNKKVKEYVEVLETKSQKLKQLTEDLVEASKISSGNISIQLGNIDFVEFINQTIGEFYEKFETSSLTPIFKHEDQSMCINADARHLWRVIENLLNNVCKYALSGTRVYMDMVYITENGKNKKVEFSIKNISESELDIGADELTERFIRGDESRTTEGSGLGLSIAKNLTIAQGGEFDIRLDGDLFKVVILFDCVEQ</sequence>
<keyword evidence="9 17" id="KW-0418">Kinase</keyword>
<dbReference type="SUPFAM" id="SSF47384">
    <property type="entry name" value="Homodimeric domain of signal transducing histidine kinase"/>
    <property type="match status" value="1"/>
</dbReference>
<dbReference type="InterPro" id="IPR003594">
    <property type="entry name" value="HATPase_dom"/>
</dbReference>
<evidence type="ECO:0000256" key="12">
    <source>
        <dbReference type="ARBA" id="ARBA00023012"/>
    </source>
</evidence>
<reference evidence="18" key="1">
    <citation type="submission" date="2016-10" db="EMBL/GenBank/DDBJ databases">
        <authorList>
            <person name="Varghese N."/>
            <person name="Submissions S."/>
        </authorList>
    </citation>
    <scope>NUCLEOTIDE SEQUENCE [LARGE SCALE GENOMIC DNA]</scope>
    <source>
        <strain evidence="18">XBD2006</strain>
    </source>
</reference>
<dbReference type="InterPro" id="IPR005467">
    <property type="entry name" value="His_kinase_dom"/>
</dbReference>
<dbReference type="GO" id="GO:0000155">
    <property type="term" value="F:phosphorelay sensor kinase activity"/>
    <property type="evidence" value="ECO:0007669"/>
    <property type="project" value="InterPro"/>
</dbReference>
<dbReference type="InterPro" id="IPR003661">
    <property type="entry name" value="HisK_dim/P_dom"/>
</dbReference>
<keyword evidence="5" id="KW-0597">Phosphoprotein</keyword>
<keyword evidence="10" id="KW-0067">ATP-binding</keyword>
<evidence type="ECO:0000256" key="5">
    <source>
        <dbReference type="ARBA" id="ARBA00022553"/>
    </source>
</evidence>
<evidence type="ECO:0000256" key="3">
    <source>
        <dbReference type="ARBA" id="ARBA00012438"/>
    </source>
</evidence>
<comment type="catalytic activity">
    <reaction evidence="1">
        <text>ATP + protein L-histidine = ADP + protein N-phospho-L-histidine.</text>
        <dbReference type="EC" id="2.7.13.3"/>
    </reaction>
</comment>
<evidence type="ECO:0000256" key="7">
    <source>
        <dbReference type="ARBA" id="ARBA00022692"/>
    </source>
</evidence>
<evidence type="ECO:0000256" key="9">
    <source>
        <dbReference type="ARBA" id="ARBA00022777"/>
    </source>
</evidence>
<dbReference type="EC" id="2.7.13.3" evidence="3"/>
<evidence type="ECO:0000313" key="17">
    <source>
        <dbReference type="EMBL" id="SCY26650.1"/>
    </source>
</evidence>
<keyword evidence="7 15" id="KW-0812">Transmembrane</keyword>
<proteinExistence type="predicted"/>
<evidence type="ECO:0000256" key="1">
    <source>
        <dbReference type="ARBA" id="ARBA00000085"/>
    </source>
</evidence>
<dbReference type="PANTHER" id="PTHR45528:SF1">
    <property type="entry name" value="SENSOR HISTIDINE KINASE CPXA"/>
    <property type="match status" value="1"/>
</dbReference>
<keyword evidence="11 15" id="KW-1133">Transmembrane helix</keyword>
<dbReference type="SUPFAM" id="SSF55874">
    <property type="entry name" value="ATPase domain of HSP90 chaperone/DNA topoisomerase II/histidine kinase"/>
    <property type="match status" value="1"/>
</dbReference>
<feature type="transmembrane region" description="Helical" evidence="15">
    <location>
        <begin position="403"/>
        <end position="425"/>
    </location>
</feature>
<evidence type="ECO:0000256" key="2">
    <source>
        <dbReference type="ARBA" id="ARBA00004651"/>
    </source>
</evidence>
<dbReference type="Pfam" id="PF02518">
    <property type="entry name" value="HATPase_c"/>
    <property type="match status" value="1"/>
</dbReference>
<dbReference type="SMART" id="SM00388">
    <property type="entry name" value="HisKA"/>
    <property type="match status" value="1"/>
</dbReference>
<dbReference type="GO" id="GO:0005886">
    <property type="term" value="C:plasma membrane"/>
    <property type="evidence" value="ECO:0007669"/>
    <property type="project" value="UniProtKB-SubCell"/>
</dbReference>